<organism evidence="1 2">
    <name type="scientific">Streptomyces liliiviolaceus</name>
    <dbReference type="NCBI Taxonomy" id="2823109"/>
    <lineage>
        <taxon>Bacteria</taxon>
        <taxon>Bacillati</taxon>
        <taxon>Actinomycetota</taxon>
        <taxon>Actinomycetes</taxon>
        <taxon>Kitasatosporales</taxon>
        <taxon>Streptomycetaceae</taxon>
        <taxon>Streptomyces</taxon>
    </lineage>
</organism>
<comment type="caution">
    <text evidence="1">The sequence shown here is derived from an EMBL/GenBank/DDBJ whole genome shotgun (WGS) entry which is preliminary data.</text>
</comment>
<dbReference type="Gene3D" id="3.30.565.10">
    <property type="entry name" value="Histidine kinase-like ATPase, C-terminal domain"/>
    <property type="match status" value="1"/>
</dbReference>
<name>A0A940Y563_9ACTN</name>
<dbReference type="GO" id="GO:0016301">
    <property type="term" value="F:kinase activity"/>
    <property type="evidence" value="ECO:0007669"/>
    <property type="project" value="UniProtKB-KW"/>
</dbReference>
<dbReference type="EMBL" id="JAGPYQ010000002">
    <property type="protein sequence ID" value="MBQ0855440.1"/>
    <property type="molecule type" value="Genomic_DNA"/>
</dbReference>
<evidence type="ECO:0000313" key="1">
    <source>
        <dbReference type="EMBL" id="MBQ0855440.1"/>
    </source>
</evidence>
<keyword evidence="1" id="KW-0808">Transferase</keyword>
<keyword evidence="2" id="KW-1185">Reference proteome</keyword>
<evidence type="ECO:0000313" key="2">
    <source>
        <dbReference type="Proteomes" id="UP000677413"/>
    </source>
</evidence>
<sequence length="158" mass="17249">MEYVPVLALFPGMGVAGTFVQRPQACERRFPLAPNAVLLARLHSRTRLTTMDWHGDQDKALLIIDELMDNAIEDVEPQLPAEEIGLALSVDGEEALLISVADPSPAFPNFEEARAAEDKGFALVLCLGGELSWFISEDGMTKTVQALISYRPTPGDTH</sequence>
<protein>
    <submittedName>
        <fullName evidence="1">Sensor histidine kinase</fullName>
    </submittedName>
</protein>
<dbReference type="Proteomes" id="UP000677413">
    <property type="component" value="Unassembled WGS sequence"/>
</dbReference>
<accession>A0A940Y563</accession>
<dbReference type="RefSeq" id="WP_210893795.1">
    <property type="nucleotide sequence ID" value="NZ_JAGPYQ010000002.1"/>
</dbReference>
<gene>
    <name evidence="1" type="ORF">J8N05_45560</name>
</gene>
<reference evidence="1 2" key="1">
    <citation type="submission" date="2021-04" db="EMBL/GenBank/DDBJ databases">
        <authorList>
            <person name="Tang X."/>
            <person name="Zhou X."/>
            <person name="Chen X."/>
            <person name="Cernava T."/>
            <person name="Zhang C."/>
        </authorList>
    </citation>
    <scope>NUCLEOTIDE SEQUENCE [LARGE SCALE GENOMIC DNA]</scope>
    <source>
        <strain evidence="1 2">BH-SS-21</strain>
    </source>
</reference>
<proteinExistence type="predicted"/>
<dbReference type="AlphaFoldDB" id="A0A940Y563"/>
<dbReference type="InterPro" id="IPR036890">
    <property type="entry name" value="HATPase_C_sf"/>
</dbReference>
<keyword evidence="1" id="KW-0418">Kinase</keyword>